<keyword evidence="2" id="KW-1185">Reference proteome</keyword>
<evidence type="ECO:0000313" key="1">
    <source>
        <dbReference type="EMBL" id="SCE66558.1"/>
    </source>
</evidence>
<sequence>MIVTRRDGALHLVEQVEHGRVAGELAAVWGNDRFETPTPGSPVRTAAARHDEGWRAWDARVLFHELERRPLHFLEIDATEHVRLYRQGIERVALGDVYAGVLVGMHWTGLYRGRWSAPDARGRLNLGPEGRAAQDAAVDAEERRWVTAKRLAWAAAEPRAAFETRLWHNYELLQLWDLLSLYLCVMPPQPGAEPRAARPWGPQLAALEHSAEDVLLPPVRTHPFGSVERITVGVRRPGVLWLDPYPFTRPGVTVDVLSAVVPDRTYRHAELAARVGRTPATVRTWHLAPWTR</sequence>
<dbReference type="RefSeq" id="WP_089016418.1">
    <property type="nucleotide sequence ID" value="NZ_LT607412.1"/>
</dbReference>
<evidence type="ECO:0008006" key="3">
    <source>
        <dbReference type="Google" id="ProtNLM"/>
    </source>
</evidence>
<name>A0A1C4U4C8_9ACTN</name>
<gene>
    <name evidence="1" type="ORF">GA0070607_0133</name>
</gene>
<reference evidence="2" key="1">
    <citation type="submission" date="2016-06" db="EMBL/GenBank/DDBJ databases">
        <authorList>
            <person name="Varghese N."/>
            <person name="Submissions Spin"/>
        </authorList>
    </citation>
    <scope>NUCLEOTIDE SEQUENCE [LARGE SCALE GENOMIC DNA]</scope>
    <source>
        <strain evidence="2">DSM 44875</strain>
    </source>
</reference>
<dbReference type="Pfam" id="PF13030">
    <property type="entry name" value="DUF3891"/>
    <property type="match status" value="1"/>
</dbReference>
<dbReference type="AlphaFoldDB" id="A0A1C4U4C8"/>
<protein>
    <recommendedName>
        <fullName evidence="3">DUF3891 domain-containing protein</fullName>
    </recommendedName>
</protein>
<dbReference type="Proteomes" id="UP000198243">
    <property type="component" value="Chromosome I"/>
</dbReference>
<organism evidence="1 2">
    <name type="scientific">Micromonospora coriariae</name>
    <dbReference type="NCBI Taxonomy" id="285665"/>
    <lineage>
        <taxon>Bacteria</taxon>
        <taxon>Bacillati</taxon>
        <taxon>Actinomycetota</taxon>
        <taxon>Actinomycetes</taxon>
        <taxon>Micromonosporales</taxon>
        <taxon>Micromonosporaceae</taxon>
        <taxon>Micromonospora</taxon>
    </lineage>
</organism>
<dbReference type="InterPro" id="IPR024992">
    <property type="entry name" value="DUF3891"/>
</dbReference>
<dbReference type="EMBL" id="LT607412">
    <property type="protein sequence ID" value="SCE66558.1"/>
    <property type="molecule type" value="Genomic_DNA"/>
</dbReference>
<accession>A0A1C4U4C8</accession>
<evidence type="ECO:0000313" key="2">
    <source>
        <dbReference type="Proteomes" id="UP000198243"/>
    </source>
</evidence>
<proteinExistence type="predicted"/>
<dbReference type="OrthoDB" id="190426at2"/>